<dbReference type="SMART" id="SM00388">
    <property type="entry name" value="HisKA"/>
    <property type="match status" value="1"/>
</dbReference>
<dbReference type="Gene3D" id="3.30.450.20">
    <property type="entry name" value="PAS domain"/>
    <property type="match status" value="4"/>
</dbReference>
<dbReference type="CDD" id="cd00130">
    <property type="entry name" value="PAS"/>
    <property type="match status" value="1"/>
</dbReference>
<feature type="coiled-coil region" evidence="6">
    <location>
        <begin position="716"/>
        <end position="761"/>
    </location>
</feature>
<dbReference type="InterPro" id="IPR035965">
    <property type="entry name" value="PAS-like_dom_sf"/>
</dbReference>
<keyword evidence="5" id="KW-0418">Kinase</keyword>
<evidence type="ECO:0000256" key="3">
    <source>
        <dbReference type="ARBA" id="ARBA00022553"/>
    </source>
</evidence>
<dbReference type="InterPro" id="IPR036890">
    <property type="entry name" value="HATPase_C_sf"/>
</dbReference>
<dbReference type="EMBL" id="JAUQSY010000015">
    <property type="protein sequence ID" value="MDO7876930.1"/>
    <property type="molecule type" value="Genomic_DNA"/>
</dbReference>
<feature type="domain" description="PAS" evidence="8">
    <location>
        <begin position="595"/>
        <end position="666"/>
    </location>
</feature>
<keyword evidence="6" id="KW-0175">Coiled coil</keyword>
<evidence type="ECO:0000256" key="4">
    <source>
        <dbReference type="ARBA" id="ARBA00022679"/>
    </source>
</evidence>
<feature type="coiled-coil region" evidence="6">
    <location>
        <begin position="282"/>
        <end position="330"/>
    </location>
</feature>
<dbReference type="Gene3D" id="3.30.565.10">
    <property type="entry name" value="Histidine kinase-like ATPase, C-terminal domain"/>
    <property type="match status" value="1"/>
</dbReference>
<dbReference type="SUPFAM" id="SSF55785">
    <property type="entry name" value="PYP-like sensor domain (PAS domain)"/>
    <property type="match status" value="4"/>
</dbReference>
<name>A0ABT9BF97_9BACT</name>
<organism evidence="10 11">
    <name type="scientific">Hymenobacter aranciens</name>
    <dbReference type="NCBI Taxonomy" id="3063996"/>
    <lineage>
        <taxon>Bacteria</taxon>
        <taxon>Pseudomonadati</taxon>
        <taxon>Bacteroidota</taxon>
        <taxon>Cytophagia</taxon>
        <taxon>Cytophagales</taxon>
        <taxon>Hymenobacteraceae</taxon>
        <taxon>Hymenobacter</taxon>
    </lineage>
</organism>
<evidence type="ECO:0000259" key="9">
    <source>
        <dbReference type="PROSITE" id="PS50113"/>
    </source>
</evidence>
<comment type="catalytic activity">
    <reaction evidence="1">
        <text>ATP + protein L-histidine = ADP + protein N-phospho-L-histidine.</text>
        <dbReference type="EC" id="2.7.13.3"/>
    </reaction>
</comment>
<protein>
    <recommendedName>
        <fullName evidence="2">histidine kinase</fullName>
        <ecNumber evidence="2">2.7.13.3</ecNumber>
    </recommendedName>
</protein>
<evidence type="ECO:0000313" key="10">
    <source>
        <dbReference type="EMBL" id="MDO7876930.1"/>
    </source>
</evidence>
<dbReference type="Pfam" id="PF00512">
    <property type="entry name" value="HisKA"/>
    <property type="match status" value="1"/>
</dbReference>
<dbReference type="InterPro" id="IPR000014">
    <property type="entry name" value="PAS"/>
</dbReference>
<evidence type="ECO:0000259" key="7">
    <source>
        <dbReference type="PROSITE" id="PS50109"/>
    </source>
</evidence>
<dbReference type="Pfam" id="PF02518">
    <property type="entry name" value="HATPase_c"/>
    <property type="match status" value="1"/>
</dbReference>
<keyword evidence="11" id="KW-1185">Reference proteome</keyword>
<dbReference type="InterPro" id="IPR003594">
    <property type="entry name" value="HATPase_dom"/>
</dbReference>
<dbReference type="InterPro" id="IPR036097">
    <property type="entry name" value="HisK_dim/P_sf"/>
</dbReference>
<evidence type="ECO:0000259" key="8">
    <source>
        <dbReference type="PROSITE" id="PS50112"/>
    </source>
</evidence>
<dbReference type="SUPFAM" id="SSF55874">
    <property type="entry name" value="ATPase domain of HSP90 chaperone/DNA topoisomerase II/histidine kinase"/>
    <property type="match status" value="1"/>
</dbReference>
<evidence type="ECO:0000256" key="5">
    <source>
        <dbReference type="ARBA" id="ARBA00022777"/>
    </source>
</evidence>
<keyword evidence="3" id="KW-0597">Phosphoprotein</keyword>
<dbReference type="PROSITE" id="PS50112">
    <property type="entry name" value="PAS"/>
    <property type="match status" value="1"/>
</dbReference>
<dbReference type="SMART" id="SM00091">
    <property type="entry name" value="PAS"/>
    <property type="match status" value="4"/>
</dbReference>
<dbReference type="Gene3D" id="1.10.287.130">
    <property type="match status" value="1"/>
</dbReference>
<dbReference type="InterPro" id="IPR004358">
    <property type="entry name" value="Sig_transdc_His_kin-like_C"/>
</dbReference>
<dbReference type="CDD" id="cd00082">
    <property type="entry name" value="HisKA"/>
    <property type="match status" value="1"/>
</dbReference>
<reference evidence="10" key="1">
    <citation type="submission" date="2023-07" db="EMBL/GenBank/DDBJ databases">
        <authorList>
            <person name="Kim M.K."/>
        </authorList>
    </citation>
    <scope>NUCLEOTIDE SEQUENCE</scope>
    <source>
        <strain evidence="10">ASUV-10-1</strain>
    </source>
</reference>
<dbReference type="InterPro" id="IPR003661">
    <property type="entry name" value="HisK_dim/P_dom"/>
</dbReference>
<comment type="caution">
    <text evidence="10">The sequence shown here is derived from an EMBL/GenBank/DDBJ whole genome shotgun (WGS) entry which is preliminary data.</text>
</comment>
<dbReference type="PANTHER" id="PTHR43304:SF1">
    <property type="entry name" value="PAC DOMAIN-CONTAINING PROTEIN"/>
    <property type="match status" value="1"/>
</dbReference>
<dbReference type="NCBIfam" id="TIGR00229">
    <property type="entry name" value="sensory_box"/>
    <property type="match status" value="1"/>
</dbReference>
<feature type="domain" description="PAC" evidence="9">
    <location>
        <begin position="672"/>
        <end position="725"/>
    </location>
</feature>
<dbReference type="PANTHER" id="PTHR43304">
    <property type="entry name" value="PHYTOCHROME-LIKE PROTEIN CPH1"/>
    <property type="match status" value="1"/>
</dbReference>
<evidence type="ECO:0000313" key="11">
    <source>
        <dbReference type="Proteomes" id="UP001176429"/>
    </source>
</evidence>
<accession>A0ABT9BF97</accession>
<dbReference type="SUPFAM" id="SSF47384">
    <property type="entry name" value="Homodimeric domain of signal transducing histidine kinase"/>
    <property type="match status" value="1"/>
</dbReference>
<evidence type="ECO:0000256" key="1">
    <source>
        <dbReference type="ARBA" id="ARBA00000085"/>
    </source>
</evidence>
<dbReference type="SMART" id="SM00387">
    <property type="entry name" value="HATPase_c"/>
    <property type="match status" value="1"/>
</dbReference>
<dbReference type="PRINTS" id="PR00344">
    <property type="entry name" value="BCTRLSENSOR"/>
</dbReference>
<keyword evidence="4" id="KW-0808">Transferase</keyword>
<dbReference type="InterPro" id="IPR013656">
    <property type="entry name" value="PAS_4"/>
</dbReference>
<feature type="domain" description="Histidine kinase" evidence="7">
    <location>
        <begin position="771"/>
        <end position="985"/>
    </location>
</feature>
<dbReference type="InterPro" id="IPR005467">
    <property type="entry name" value="His_kinase_dom"/>
</dbReference>
<sequence length="985" mass="110882">MTSVPTPAASSDDDLLTALLDVSLTGVILFRPVYAADGRTIRDLAYDYLNPSAQRMLALPERPTDTFLTLYPSAIEAGIFAFYRDTFLSGEAGRYNVNYQHDGLDNYFHLAARRSGGQLVVSFTDTADHDRTAAEHALRESQARERAAWAEAERQRQQLYRMFEQAPAMICIFDGPQHVFQFVNPPYQALVGDRPIIGKPIAEAMPELAGQPIFALLDRVYQTGEPFFATEMLVQLDHHNEGLQNLEKRYYNFTYQARRDAQGTIDGILVFAYEVTPQVVARQQTQLLNDELARTNEALEARVAERTRSAQQAQAEAERQRARLERFFMQAPAGICILDGPEMVFELVNPGYQQIFPTRQLQGLPILAAMPEIADQPVYAMLRRVYASGRTNEEQEELVQFTRPEDGVVEDRYFNFIQQARYDEAGQIDGLLVFVFEVTSSVQARLRNEALQAELLASAQRLVQERETYYQVFEQTPAALAILRGPEHRMEYFNEAYQQLFPDRRMHGRTIAEMQPESSEQGFVALLDRVYQTGETYYGNELPLSVAQPDGQPPRTFYFNFTYQPFREAGAVVGISVFAYDVTGQTLARQQRAQQQRQLNDLFEQAPVAICVFEGEEYQLEVLNSEMGALLGYSPAQVVGQPFFEALPELGGQGLRELLDEVRRTGVPFVAHEREIKTAQHQPGETGFYDFVYQPLRQPDGRFTSVIVVANDVTEQVLARRQVQELNEELAVINEELAATNEELQASNDELGSTNNRLTRTNADLDTFVYTASHDLKAPITNIEGLLHTLLAELPPTNRPGDVNMILDLMQGAVDRFRTTIGHLTDVSRVQQAQDYHPEPVRLADVIRDVRLDLAPMLAETSATLLVDVEACPTVSFSVKNLRSIIYNLVSNALKYRHPDRHPEIRITCRPGADYTALLVADNGLGITAAQQPRIFSMFQRFHTHVEGSGIGLYMVKKMVGNAGGYIVVDSALGEGSTFSIFFPR</sequence>
<evidence type="ECO:0000256" key="6">
    <source>
        <dbReference type="SAM" id="Coils"/>
    </source>
</evidence>
<dbReference type="PROSITE" id="PS50109">
    <property type="entry name" value="HIS_KIN"/>
    <property type="match status" value="1"/>
</dbReference>
<gene>
    <name evidence="10" type="ORF">Q5H93_19445</name>
</gene>
<evidence type="ECO:0000256" key="2">
    <source>
        <dbReference type="ARBA" id="ARBA00012438"/>
    </source>
</evidence>
<dbReference type="RefSeq" id="WP_305008321.1">
    <property type="nucleotide sequence ID" value="NZ_JAUQSY010000015.1"/>
</dbReference>
<proteinExistence type="predicted"/>
<dbReference type="InterPro" id="IPR000700">
    <property type="entry name" value="PAS-assoc_C"/>
</dbReference>
<dbReference type="Pfam" id="PF08448">
    <property type="entry name" value="PAS_4"/>
    <property type="match status" value="4"/>
</dbReference>
<dbReference type="PROSITE" id="PS50113">
    <property type="entry name" value="PAC"/>
    <property type="match status" value="1"/>
</dbReference>
<dbReference type="EC" id="2.7.13.3" evidence="2"/>
<dbReference type="InterPro" id="IPR052162">
    <property type="entry name" value="Sensor_kinase/Photoreceptor"/>
</dbReference>
<dbReference type="Proteomes" id="UP001176429">
    <property type="component" value="Unassembled WGS sequence"/>
</dbReference>